<keyword evidence="2" id="KW-1185">Reference proteome</keyword>
<evidence type="ECO:0000313" key="1">
    <source>
        <dbReference type="EMBL" id="WSE32007.1"/>
    </source>
</evidence>
<dbReference type="RefSeq" id="WP_326834815.1">
    <property type="nucleotide sequence ID" value="NZ_CP142149.1"/>
</dbReference>
<sequence length="151" mass="16440">MSAVHPDVHWPPGWGPDCCDSFVSHERYVAAPADTLFSRLVAVAEWPAWLRGVDRVECLEDLVVGGRFVVVTPPHPMDGIVGELVAPRRFGWAAVSDGLSFYQSWLLLDAPRGGTRTIFQEASRGPSALLRTSDRAALTRSWLDALAPAGC</sequence>
<dbReference type="Gene3D" id="3.30.530.20">
    <property type="match status" value="1"/>
</dbReference>
<evidence type="ECO:0000313" key="2">
    <source>
        <dbReference type="Proteomes" id="UP001330812"/>
    </source>
</evidence>
<dbReference type="SUPFAM" id="SSF55961">
    <property type="entry name" value="Bet v1-like"/>
    <property type="match status" value="1"/>
</dbReference>
<protein>
    <submittedName>
        <fullName evidence="1">SRPBCC family protein</fullName>
    </submittedName>
</protein>
<accession>A0ABZ1IC63</accession>
<organism evidence="1 2">
    <name type="scientific">Amycolatopsis rhabdoformis</name>
    <dbReference type="NCBI Taxonomy" id="1448059"/>
    <lineage>
        <taxon>Bacteria</taxon>
        <taxon>Bacillati</taxon>
        <taxon>Actinomycetota</taxon>
        <taxon>Actinomycetes</taxon>
        <taxon>Pseudonocardiales</taxon>
        <taxon>Pseudonocardiaceae</taxon>
        <taxon>Amycolatopsis</taxon>
    </lineage>
</organism>
<dbReference type="EMBL" id="CP142149">
    <property type="protein sequence ID" value="WSE32007.1"/>
    <property type="molecule type" value="Genomic_DNA"/>
</dbReference>
<name>A0ABZ1IC63_9PSEU</name>
<dbReference type="InterPro" id="IPR023393">
    <property type="entry name" value="START-like_dom_sf"/>
</dbReference>
<proteinExistence type="predicted"/>
<gene>
    <name evidence="1" type="ORF">VSH64_07780</name>
</gene>
<dbReference type="Proteomes" id="UP001330812">
    <property type="component" value="Chromosome"/>
</dbReference>
<reference evidence="1 2" key="1">
    <citation type="journal article" date="2015" name="Int. J. Syst. Evol. Microbiol.">
        <title>Amycolatopsis rhabdoformis sp. nov., an actinomycete isolated from a tropical forest soil.</title>
        <authorList>
            <person name="Souza W.R."/>
            <person name="Silva R.E."/>
            <person name="Goodfellow M."/>
            <person name="Busarakam K."/>
            <person name="Figueiro F.S."/>
            <person name="Ferreira D."/>
            <person name="Rodrigues-Filho E."/>
            <person name="Moraes L.A.B."/>
            <person name="Zucchi T.D."/>
        </authorList>
    </citation>
    <scope>NUCLEOTIDE SEQUENCE [LARGE SCALE GENOMIC DNA]</scope>
    <source>
        <strain evidence="1 2">NCIMB 14900</strain>
    </source>
</reference>